<organism evidence="2 3">
    <name type="scientific">Mesorhizobium plurifarium</name>
    <dbReference type="NCBI Taxonomy" id="69974"/>
    <lineage>
        <taxon>Bacteria</taxon>
        <taxon>Pseudomonadati</taxon>
        <taxon>Pseudomonadota</taxon>
        <taxon>Alphaproteobacteria</taxon>
        <taxon>Hyphomicrobiales</taxon>
        <taxon>Phyllobacteriaceae</taxon>
        <taxon>Mesorhizobium</taxon>
    </lineage>
</organism>
<dbReference type="EMBL" id="CCNE01000006">
    <property type="protein sequence ID" value="CDX52052.1"/>
    <property type="molecule type" value="Genomic_DNA"/>
</dbReference>
<dbReference type="Proteomes" id="UP000046122">
    <property type="component" value="Unassembled WGS sequence"/>
</dbReference>
<evidence type="ECO:0000313" key="3">
    <source>
        <dbReference type="Proteomes" id="UP000046122"/>
    </source>
</evidence>
<sequence length="87" mass="10152">MASKRTRRPARMGEPPTWLALEHFEMMWRHFLPGAGQLFLILRSSRPTDLSLDRRRQSQKCVPGQSGRPARGEQNGQQRRKDRPRVS</sequence>
<evidence type="ECO:0000256" key="1">
    <source>
        <dbReference type="SAM" id="MobiDB-lite"/>
    </source>
</evidence>
<name>A0A090GT41_MESPL</name>
<evidence type="ECO:0000313" key="2">
    <source>
        <dbReference type="EMBL" id="CDX52052.1"/>
    </source>
</evidence>
<accession>A0A090GT41</accession>
<gene>
    <name evidence="2" type="ORF">MPL3365_140190</name>
</gene>
<dbReference type="AlphaFoldDB" id="A0A090GT41"/>
<feature type="compositionally biased region" description="Basic residues" evidence="1">
    <location>
        <begin position="78"/>
        <end position="87"/>
    </location>
</feature>
<reference evidence="2 3" key="1">
    <citation type="submission" date="2014-08" db="EMBL/GenBank/DDBJ databases">
        <authorList>
            <person name="Moulin Lionel"/>
        </authorList>
    </citation>
    <scope>NUCLEOTIDE SEQUENCE [LARGE SCALE GENOMIC DNA]</scope>
</reference>
<feature type="region of interest" description="Disordered" evidence="1">
    <location>
        <begin position="48"/>
        <end position="87"/>
    </location>
</feature>
<protein>
    <submittedName>
        <fullName evidence="2">Uncharacterized protein</fullName>
    </submittedName>
</protein>
<proteinExistence type="predicted"/>